<dbReference type="PIRSF" id="PIRSF000847">
    <property type="entry name" value="Phos_ph_gly_syn"/>
    <property type="match status" value="1"/>
</dbReference>
<proteinExistence type="inferred from homology"/>
<feature type="transmembrane region" description="Helical" evidence="13">
    <location>
        <begin position="154"/>
        <end position="172"/>
    </location>
</feature>
<dbReference type="Gene3D" id="1.20.120.1760">
    <property type="match status" value="1"/>
</dbReference>
<comment type="subcellular location">
    <subcellularLocation>
        <location evidence="1">Membrane</location>
        <topology evidence="1">Multi-pass membrane protein</topology>
    </subcellularLocation>
</comment>
<keyword evidence="6 13" id="KW-1133">Transmembrane helix</keyword>
<keyword evidence="10" id="KW-1208">Phospholipid metabolism</keyword>
<dbReference type="InterPro" id="IPR050324">
    <property type="entry name" value="CDP-alcohol_PTase-I"/>
</dbReference>
<evidence type="ECO:0000256" key="2">
    <source>
        <dbReference type="ARBA" id="ARBA00010441"/>
    </source>
</evidence>
<feature type="transmembrane region" description="Helical" evidence="13">
    <location>
        <begin position="178"/>
        <end position="204"/>
    </location>
</feature>
<feature type="transmembrane region" description="Helical" evidence="13">
    <location>
        <begin position="20"/>
        <end position="41"/>
    </location>
</feature>
<dbReference type="InterPro" id="IPR043130">
    <property type="entry name" value="CDP-OH_PTrfase_TM_dom"/>
</dbReference>
<name>A0A9X7FEK3_9BIFI</name>
<dbReference type="PROSITE" id="PS00379">
    <property type="entry name" value="CDP_ALCOHOL_P_TRANSF"/>
    <property type="match status" value="1"/>
</dbReference>
<dbReference type="Proteomes" id="UP000235293">
    <property type="component" value="Unassembled WGS sequence"/>
</dbReference>
<evidence type="ECO:0000313" key="15">
    <source>
        <dbReference type="Proteomes" id="UP000235293"/>
    </source>
</evidence>
<dbReference type="PANTHER" id="PTHR14269:SF52">
    <property type="entry name" value="PHOSPHATIDYLGLYCEROPHOSPHATE SYNTHASE-RELATED"/>
    <property type="match status" value="1"/>
</dbReference>
<evidence type="ECO:0000256" key="1">
    <source>
        <dbReference type="ARBA" id="ARBA00004141"/>
    </source>
</evidence>
<evidence type="ECO:0000256" key="11">
    <source>
        <dbReference type="NCBIfam" id="TIGR00560"/>
    </source>
</evidence>
<organism evidence="14 15">
    <name type="scientific">Gardnerella swidsinskii</name>
    <dbReference type="NCBI Taxonomy" id="2792979"/>
    <lineage>
        <taxon>Bacteria</taxon>
        <taxon>Bacillati</taxon>
        <taxon>Actinomycetota</taxon>
        <taxon>Actinomycetes</taxon>
        <taxon>Bifidobacteriales</taxon>
        <taxon>Bifidobacteriaceae</taxon>
        <taxon>Gardnerella</taxon>
    </lineage>
</organism>
<evidence type="ECO:0000256" key="4">
    <source>
        <dbReference type="ARBA" id="ARBA00022679"/>
    </source>
</evidence>
<dbReference type="InterPro" id="IPR004570">
    <property type="entry name" value="Phosphatidylglycerol_P_synth"/>
</dbReference>
<protein>
    <recommendedName>
        <fullName evidence="11">CDP-diacylglycerol--glycerol-3-phosphate 3-phosphatidyltransferase</fullName>
        <ecNumber evidence="11">2.7.8.5</ecNumber>
    </recommendedName>
</protein>
<keyword evidence="9" id="KW-0594">Phospholipid biosynthesis</keyword>
<evidence type="ECO:0000256" key="13">
    <source>
        <dbReference type="SAM" id="Phobius"/>
    </source>
</evidence>
<evidence type="ECO:0000256" key="8">
    <source>
        <dbReference type="ARBA" id="ARBA00023136"/>
    </source>
</evidence>
<comment type="similarity">
    <text evidence="2 12">Belongs to the CDP-alcohol phosphatidyltransferase class-I family.</text>
</comment>
<dbReference type="PANTHER" id="PTHR14269">
    <property type="entry name" value="CDP-DIACYLGLYCEROL--GLYCEROL-3-PHOSPHATE 3-PHOSPHATIDYLTRANSFERASE-RELATED"/>
    <property type="match status" value="1"/>
</dbReference>
<dbReference type="AlphaFoldDB" id="A0A9X7FEK3"/>
<dbReference type="InterPro" id="IPR048254">
    <property type="entry name" value="CDP_ALCOHOL_P_TRANSF_CS"/>
</dbReference>
<keyword evidence="3" id="KW-0444">Lipid biosynthesis</keyword>
<dbReference type="EC" id="2.7.8.5" evidence="11"/>
<evidence type="ECO:0000256" key="3">
    <source>
        <dbReference type="ARBA" id="ARBA00022516"/>
    </source>
</evidence>
<dbReference type="GO" id="GO:0008444">
    <property type="term" value="F:CDP-diacylglycerol-glycerol-3-phosphate 3-phosphatidyltransferase activity"/>
    <property type="evidence" value="ECO:0007669"/>
    <property type="project" value="UniProtKB-UniRule"/>
</dbReference>
<evidence type="ECO:0000313" key="14">
    <source>
        <dbReference type="EMBL" id="PMC54587.1"/>
    </source>
</evidence>
<dbReference type="NCBIfam" id="TIGR00560">
    <property type="entry name" value="pgsA"/>
    <property type="match status" value="1"/>
</dbReference>
<keyword evidence="7" id="KW-0443">Lipid metabolism</keyword>
<comment type="caution">
    <text evidence="14">The sequence shown here is derived from an EMBL/GenBank/DDBJ whole genome shotgun (WGS) entry which is preliminary data.</text>
</comment>
<keyword evidence="5 13" id="KW-0812">Transmembrane</keyword>
<dbReference type="Pfam" id="PF01066">
    <property type="entry name" value="CDP-OH_P_transf"/>
    <property type="match status" value="1"/>
</dbReference>
<dbReference type="GO" id="GO:0046474">
    <property type="term" value="P:glycerophospholipid biosynthetic process"/>
    <property type="evidence" value="ECO:0007669"/>
    <property type="project" value="TreeGrafter"/>
</dbReference>
<keyword evidence="4 12" id="KW-0808">Transferase</keyword>
<dbReference type="InterPro" id="IPR000462">
    <property type="entry name" value="CDP-OH_P_trans"/>
</dbReference>
<dbReference type="GO" id="GO:0016020">
    <property type="term" value="C:membrane"/>
    <property type="evidence" value="ECO:0007669"/>
    <property type="project" value="UniProtKB-SubCell"/>
</dbReference>
<evidence type="ECO:0000256" key="9">
    <source>
        <dbReference type="ARBA" id="ARBA00023209"/>
    </source>
</evidence>
<keyword evidence="8 13" id="KW-0472">Membrane</keyword>
<reference evidence="14 15" key="1">
    <citation type="submission" date="2017-09" db="EMBL/GenBank/DDBJ databases">
        <title>Bacterial strain isolated from the female urinary microbiota.</title>
        <authorList>
            <person name="Thomas-White K."/>
            <person name="Kumar N."/>
            <person name="Forster S."/>
            <person name="Putonti C."/>
            <person name="Lawley T."/>
            <person name="Wolfe A.J."/>
        </authorList>
    </citation>
    <scope>NUCLEOTIDE SEQUENCE [LARGE SCALE GENOMIC DNA]</scope>
    <source>
        <strain evidence="14 15">UMB0411</strain>
    </source>
</reference>
<sequence>MKVMCMKKKAKSSFFAGWNYAPNIVTYIRILLSLVFIVLYLKAGIWGFDSVSLRWAAFVLFVVAASTDKLDGWMARKYHKVTELGKLLDPIADKILILAALIIASVFGEIYWWITILFMIREIAITLVRIYVVHVRGRVIAASSAGKYKTLTQSIGIAMIIAPLVATLHANPLPSWMVSYYAVAFGLLGISLGFAFYSAVLYVYSAFFEGSSNSESQVDDAKNAVPLSPVK</sequence>
<accession>A0A9X7FEK3</accession>
<evidence type="ECO:0000256" key="7">
    <source>
        <dbReference type="ARBA" id="ARBA00023098"/>
    </source>
</evidence>
<evidence type="ECO:0000256" key="5">
    <source>
        <dbReference type="ARBA" id="ARBA00022692"/>
    </source>
</evidence>
<dbReference type="EMBL" id="PNGY01000001">
    <property type="protein sequence ID" value="PMC54587.1"/>
    <property type="molecule type" value="Genomic_DNA"/>
</dbReference>
<evidence type="ECO:0000256" key="10">
    <source>
        <dbReference type="ARBA" id="ARBA00023264"/>
    </source>
</evidence>
<feature type="transmembrane region" description="Helical" evidence="13">
    <location>
        <begin position="91"/>
        <end position="107"/>
    </location>
</feature>
<evidence type="ECO:0000256" key="6">
    <source>
        <dbReference type="ARBA" id="ARBA00022989"/>
    </source>
</evidence>
<gene>
    <name evidence="14" type="primary">pgsA</name>
    <name evidence="14" type="ORF">CJ213_00035</name>
</gene>
<evidence type="ECO:0000256" key="12">
    <source>
        <dbReference type="RuleBase" id="RU003750"/>
    </source>
</evidence>